<evidence type="ECO:0000313" key="2">
    <source>
        <dbReference type="EMBL" id="CEK54334.1"/>
    </source>
</evidence>
<gene>
    <name evidence="2" type="primary">ORF22530</name>
</gene>
<organism evidence="2">
    <name type="scientific">Arion vulgaris</name>
    <dbReference type="NCBI Taxonomy" id="1028688"/>
    <lineage>
        <taxon>Eukaryota</taxon>
        <taxon>Metazoa</taxon>
        <taxon>Spiralia</taxon>
        <taxon>Lophotrochozoa</taxon>
        <taxon>Mollusca</taxon>
        <taxon>Gastropoda</taxon>
        <taxon>Heterobranchia</taxon>
        <taxon>Euthyneura</taxon>
        <taxon>Panpulmonata</taxon>
        <taxon>Eupulmonata</taxon>
        <taxon>Stylommatophora</taxon>
        <taxon>Helicina</taxon>
        <taxon>Arionoidea</taxon>
        <taxon>Arionidae</taxon>
        <taxon>Arion</taxon>
    </lineage>
</organism>
<proteinExistence type="predicted"/>
<reference evidence="2" key="1">
    <citation type="submission" date="2014-12" db="EMBL/GenBank/DDBJ databases">
        <title>Insight into the proteome of Arion vulgaris.</title>
        <authorList>
            <person name="Aradska J."/>
            <person name="Bulat T."/>
            <person name="Smidak R."/>
            <person name="Sarate P."/>
            <person name="Gangsoo J."/>
            <person name="Sialana F."/>
            <person name="Bilban M."/>
            <person name="Lubec G."/>
        </authorList>
    </citation>
    <scope>NUCLEOTIDE SEQUENCE</scope>
    <source>
        <tissue evidence="2">Skin</tissue>
    </source>
</reference>
<name>A0A0B6YDS5_9EUPU</name>
<sequence>PVMSTMDLQRPSLVRNGSPTPPVLATTDAQHPCLVCNEPLTSTVLAAMDLQCPFSCLQLTSNVPSFVCNGYFPL</sequence>
<feature type="non-terminal residue" evidence="2">
    <location>
        <position position="1"/>
    </location>
</feature>
<dbReference type="EMBL" id="HACG01007469">
    <property type="protein sequence ID" value="CEK54334.1"/>
    <property type="molecule type" value="Transcribed_RNA"/>
</dbReference>
<accession>A0A0B6YDS5</accession>
<dbReference type="AlphaFoldDB" id="A0A0B6YDS5"/>
<protein>
    <submittedName>
        <fullName evidence="2">Uncharacterized protein</fullName>
    </submittedName>
</protein>
<evidence type="ECO:0000256" key="1">
    <source>
        <dbReference type="SAM" id="MobiDB-lite"/>
    </source>
</evidence>
<feature type="region of interest" description="Disordered" evidence="1">
    <location>
        <begin position="1"/>
        <end position="21"/>
    </location>
</feature>